<dbReference type="EMBL" id="JAYWLU010000009">
    <property type="protein sequence ID" value="MEX3594905.1"/>
    <property type="molecule type" value="Genomic_DNA"/>
</dbReference>
<keyword evidence="2" id="KW-1185">Reference proteome</keyword>
<comment type="caution">
    <text evidence="1">The sequence shown here is derived from an EMBL/GenBank/DDBJ whole genome shotgun (WGS) entry which is preliminary data.</text>
</comment>
<dbReference type="SMART" id="SM01236">
    <property type="entry name" value="Haem_oxygenase_2"/>
    <property type="match status" value="1"/>
</dbReference>
<gene>
    <name evidence="1" type="ORF">VVR66_09290</name>
</gene>
<dbReference type="RefSeq" id="WP_095796563.1">
    <property type="nucleotide sequence ID" value="NZ_CAUREL010000029.1"/>
</dbReference>
<dbReference type="InterPro" id="IPR016084">
    <property type="entry name" value="Haem_Oase-like_multi-hlx"/>
</dbReference>
<evidence type="ECO:0000313" key="1">
    <source>
        <dbReference type="EMBL" id="MEX3594905.1"/>
    </source>
</evidence>
<proteinExistence type="predicted"/>
<dbReference type="Pfam" id="PF14518">
    <property type="entry name" value="Haem_oxygenas_2"/>
    <property type="match status" value="1"/>
</dbReference>
<sequence>MTTLKERTEAPTARGLASSALIALLTNGHPSPEAKLELGAAVERALDECHDIKTDEDLQLSLFLLYLLHYGPAEFVRGEWEWDPDLIRIRSSIEERFEAQLRAEVELPSPLPRDGKAAAEMLFEMTQPAAKPGTAMWLAKNATEDLLREFLIQRSIYTLREADPHTWSIPKLQGRAKAAMVEIQADEYGGGHPDKVHSEIFARTMRNFGLDDTPDVYLDVVPASTLASTNLISMFGLHRRLRGANVGHLAAFEMTSTIPNKHYGNAFRKRGYGQDVTWYFDEHVEADAVHEQLAARDLVGNLVDDEPQLTEDIFFGAAACLYVDGRAGDHMLEAWSSGRSSLLTPEPRV</sequence>
<accession>A0ABV3V2R9</accession>
<protein>
    <submittedName>
        <fullName evidence="1">Iron-containing redox enzyme family protein</fullName>
    </submittedName>
</protein>
<dbReference type="Gene3D" id="1.20.910.10">
    <property type="entry name" value="Heme oxygenase-like"/>
    <property type="match status" value="1"/>
</dbReference>
<reference evidence="1 2" key="1">
    <citation type="journal article" date="2024" name="Fungal Genet. Biol.">
        <title>The porcine skin microbiome exhibits broad fungal antagonism.</title>
        <authorList>
            <person name="De La Cruz K.F."/>
            <person name="Townsend E.C."/>
            <person name="Alex Cheong J.Z."/>
            <person name="Salamzade R."/>
            <person name="Liu A."/>
            <person name="Sandstrom S."/>
            <person name="Davila E."/>
            <person name="Huang L."/>
            <person name="Xu K.H."/>
            <person name="Wu S.Y."/>
            <person name="Meudt J.J."/>
            <person name="Shanmuganayagam D."/>
            <person name="Gibson A.L.F."/>
            <person name="Kalan L.R."/>
        </authorList>
    </citation>
    <scope>NUCLEOTIDE SEQUENCE [LARGE SCALE GENOMIC DNA]</scope>
    <source>
        <strain evidence="1 2">LK2625</strain>
    </source>
</reference>
<name>A0ABV3V2R9_9MICC</name>
<dbReference type="SUPFAM" id="SSF48613">
    <property type="entry name" value="Heme oxygenase-like"/>
    <property type="match status" value="1"/>
</dbReference>
<organism evidence="1 2">
    <name type="scientific">Kocuria carniphila</name>
    <dbReference type="NCBI Taxonomy" id="262208"/>
    <lineage>
        <taxon>Bacteria</taxon>
        <taxon>Bacillati</taxon>
        <taxon>Actinomycetota</taxon>
        <taxon>Actinomycetes</taxon>
        <taxon>Micrococcales</taxon>
        <taxon>Micrococcaceae</taxon>
        <taxon>Kocuria</taxon>
    </lineage>
</organism>
<evidence type="ECO:0000313" key="2">
    <source>
        <dbReference type="Proteomes" id="UP001558481"/>
    </source>
</evidence>
<dbReference type="Proteomes" id="UP001558481">
    <property type="component" value="Unassembled WGS sequence"/>
</dbReference>